<organism evidence="1 2">
    <name type="scientific">Promicromonospora vindobonensis</name>
    <dbReference type="NCBI Taxonomy" id="195748"/>
    <lineage>
        <taxon>Bacteria</taxon>
        <taxon>Bacillati</taxon>
        <taxon>Actinomycetota</taxon>
        <taxon>Actinomycetes</taxon>
        <taxon>Micrococcales</taxon>
        <taxon>Promicromonosporaceae</taxon>
        <taxon>Promicromonospora</taxon>
    </lineage>
</organism>
<reference evidence="2" key="1">
    <citation type="journal article" date="2019" name="Int. J. Syst. Evol. Microbiol.">
        <title>The Global Catalogue of Microorganisms (GCM) 10K type strain sequencing project: providing services to taxonomists for standard genome sequencing and annotation.</title>
        <authorList>
            <consortium name="The Broad Institute Genomics Platform"/>
            <consortium name="The Broad Institute Genome Sequencing Center for Infectious Disease"/>
            <person name="Wu L."/>
            <person name="Ma J."/>
        </authorList>
    </citation>
    <scope>NUCLEOTIDE SEQUENCE [LARGE SCALE GENOMIC DNA]</scope>
    <source>
        <strain evidence="2">CCM 7044</strain>
    </source>
</reference>
<evidence type="ECO:0000313" key="1">
    <source>
        <dbReference type="EMBL" id="MFD2794678.1"/>
    </source>
</evidence>
<dbReference type="Pfam" id="PF13707">
    <property type="entry name" value="RloB"/>
    <property type="match status" value="1"/>
</dbReference>
<sequence length="212" mass="23464">MGRKQSLSRASARKQPRRVLVVWTEGEITEPAYVNALKKLEHVRANTALSIRIAPSHTVPYPLVDGAIEQARDGDVDEIWCLMDVEAPRPHPRLSETVALAAPHSKVHLAFSNPCFEAWLLLHDRDLGAFLTTADAVRAAQALDGVNGKHVDAGQFVARRADASMRAQKLRRRREKDGAVFPDDNPSSDVDLFLAAVEAPPDNVRVETRPER</sequence>
<dbReference type="Proteomes" id="UP001597479">
    <property type="component" value="Unassembled WGS sequence"/>
</dbReference>
<dbReference type="InterPro" id="IPR025591">
    <property type="entry name" value="RloB"/>
</dbReference>
<dbReference type="EMBL" id="JBHUOG010000002">
    <property type="protein sequence ID" value="MFD2794678.1"/>
    <property type="molecule type" value="Genomic_DNA"/>
</dbReference>
<gene>
    <name evidence="1" type="ORF">ACFS27_14060</name>
</gene>
<accession>A0ABW5VWJ9</accession>
<comment type="caution">
    <text evidence="1">The sequence shown here is derived from an EMBL/GenBank/DDBJ whole genome shotgun (WGS) entry which is preliminary data.</text>
</comment>
<name>A0ABW5VWJ9_9MICO</name>
<protein>
    <submittedName>
        <fullName evidence="1">RloB family protein</fullName>
    </submittedName>
</protein>
<proteinExistence type="predicted"/>
<keyword evidence="2" id="KW-1185">Reference proteome</keyword>
<dbReference type="RefSeq" id="WP_377183997.1">
    <property type="nucleotide sequence ID" value="NZ_JBHUOG010000002.1"/>
</dbReference>
<evidence type="ECO:0000313" key="2">
    <source>
        <dbReference type="Proteomes" id="UP001597479"/>
    </source>
</evidence>